<dbReference type="PANTHER" id="PTHR30344">
    <property type="entry name" value="6-PHOSPHOGLUCONOLACTONASE-RELATED"/>
    <property type="match status" value="1"/>
</dbReference>
<organism evidence="2 3">
    <name type="scientific">Cellulomonas soli</name>
    <dbReference type="NCBI Taxonomy" id="931535"/>
    <lineage>
        <taxon>Bacteria</taxon>
        <taxon>Bacillati</taxon>
        <taxon>Actinomycetota</taxon>
        <taxon>Actinomycetes</taxon>
        <taxon>Micrococcales</taxon>
        <taxon>Cellulomonadaceae</taxon>
        <taxon>Cellulomonas</taxon>
    </lineage>
</organism>
<dbReference type="InterPro" id="IPR019405">
    <property type="entry name" value="Lactonase_7-beta_prop"/>
</dbReference>
<dbReference type="Pfam" id="PF10282">
    <property type="entry name" value="Lactonase"/>
    <property type="match status" value="1"/>
</dbReference>
<evidence type="ECO:0000313" key="3">
    <source>
        <dbReference type="Proteomes" id="UP000321798"/>
    </source>
</evidence>
<comment type="similarity">
    <text evidence="1">Belongs to the cycloisomerase 2 family.</text>
</comment>
<gene>
    <name evidence="2" type="ORF">CSO01_24720</name>
</gene>
<dbReference type="GO" id="GO:0017057">
    <property type="term" value="F:6-phosphogluconolactonase activity"/>
    <property type="evidence" value="ECO:0007669"/>
    <property type="project" value="TreeGrafter"/>
</dbReference>
<keyword evidence="3" id="KW-1185">Reference proteome</keyword>
<proteinExistence type="inferred from homology"/>
<accession>A0A512PEW8</accession>
<dbReference type="SUPFAM" id="SSF51004">
    <property type="entry name" value="C-terminal (heme d1) domain of cytochrome cd1-nitrite reductase"/>
    <property type="match status" value="1"/>
</dbReference>
<reference evidence="2 3" key="1">
    <citation type="submission" date="2019-07" db="EMBL/GenBank/DDBJ databases">
        <title>Whole genome shotgun sequence of Cellulomonas soli NBRC 109434.</title>
        <authorList>
            <person name="Hosoyama A."/>
            <person name="Uohara A."/>
            <person name="Ohji S."/>
            <person name="Ichikawa N."/>
        </authorList>
    </citation>
    <scope>NUCLEOTIDE SEQUENCE [LARGE SCALE GENOMIC DNA]</scope>
    <source>
        <strain evidence="2 3">NBRC 109434</strain>
    </source>
</reference>
<name>A0A512PEW8_9CELL</name>
<evidence type="ECO:0008006" key="4">
    <source>
        <dbReference type="Google" id="ProtNLM"/>
    </source>
</evidence>
<dbReference type="PANTHER" id="PTHR30344:SF1">
    <property type="entry name" value="6-PHOSPHOGLUCONOLACTONASE"/>
    <property type="match status" value="1"/>
</dbReference>
<evidence type="ECO:0000313" key="2">
    <source>
        <dbReference type="EMBL" id="GEP69757.1"/>
    </source>
</evidence>
<comment type="caution">
    <text evidence="2">The sequence shown here is derived from an EMBL/GenBank/DDBJ whole genome shotgun (WGS) entry which is preliminary data.</text>
</comment>
<sequence length="396" mass="39553">MSTQTSAPRPLWIGTYPVAGAGTPTGLGEGIWRVDLDVVTGALSGARQVAVTPSPSFVLAHPAGTVVYAADESQVGAVTAFAVEPDGGLRPLATVASGGAYPCHLALDDEARTLYVANYASGTLAVLPLTADGSFGPQVLEAGGPVQIFGHVGSGPDAERQEAPHAHFVALAPGGRHVLVVDLGTDELRRYVRDPDSGLLAADGIAATFPAGAGPRHLVLAPGAGGPAGALDAAEPGIAYVVGELDGHVHVLAWDVPSATGTLVASVPTQAAAPGTGSPTGLRLSRTGAAPEGPAVVPSLGAHITLDGDRLLVGVRGADVLAEHRIDPEAGRVPQHRADRPLPGSWPRHHAVLAGWTLVAQQIAGGVVVLAADGTVAGHADVPAPTCITPVVAVGA</sequence>
<dbReference type="InterPro" id="IPR050282">
    <property type="entry name" value="Cycloisomerase_2"/>
</dbReference>
<dbReference type="EMBL" id="BKAL01000008">
    <property type="protein sequence ID" value="GEP69757.1"/>
    <property type="molecule type" value="Genomic_DNA"/>
</dbReference>
<dbReference type="InterPro" id="IPR011048">
    <property type="entry name" value="Haem_d1_sf"/>
</dbReference>
<evidence type="ECO:0000256" key="1">
    <source>
        <dbReference type="ARBA" id="ARBA00005564"/>
    </source>
</evidence>
<protein>
    <recommendedName>
        <fullName evidence="4">6-phosphogluconolactonase</fullName>
    </recommendedName>
</protein>
<dbReference type="AlphaFoldDB" id="A0A512PEW8"/>
<dbReference type="RefSeq" id="WP_223203629.1">
    <property type="nucleotide sequence ID" value="NZ_BAABBJ010000001.1"/>
</dbReference>
<dbReference type="InterPro" id="IPR015943">
    <property type="entry name" value="WD40/YVTN_repeat-like_dom_sf"/>
</dbReference>
<dbReference type="Proteomes" id="UP000321798">
    <property type="component" value="Unassembled WGS sequence"/>
</dbReference>
<dbReference type="Gene3D" id="2.130.10.10">
    <property type="entry name" value="YVTN repeat-like/Quinoprotein amine dehydrogenase"/>
    <property type="match status" value="1"/>
</dbReference>